<dbReference type="InterPro" id="IPR005358">
    <property type="entry name" value="Puta_zinc/iron-chelating_dom"/>
</dbReference>
<accession>A0A1H1TH53</accession>
<evidence type="ECO:0000313" key="2">
    <source>
        <dbReference type="Proteomes" id="UP000243359"/>
    </source>
</evidence>
<dbReference type="STRING" id="1392877.SAMN05216221_2163"/>
<dbReference type="RefSeq" id="WP_090348955.1">
    <property type="nucleotide sequence ID" value="NZ_LT629751.1"/>
</dbReference>
<evidence type="ECO:0008006" key="3">
    <source>
        <dbReference type="Google" id="ProtNLM"/>
    </source>
</evidence>
<keyword evidence="2" id="KW-1185">Reference proteome</keyword>
<dbReference type="Pfam" id="PF03692">
    <property type="entry name" value="CxxCxxCC"/>
    <property type="match status" value="1"/>
</dbReference>
<dbReference type="EMBL" id="LT629751">
    <property type="protein sequence ID" value="SDS59514.1"/>
    <property type="molecule type" value="Genomic_DNA"/>
</dbReference>
<name>A0A1H1TH53_9PSED</name>
<protein>
    <recommendedName>
        <fullName evidence="3">Zinc-or iron-chelating domain-containing protein</fullName>
    </recommendedName>
</protein>
<dbReference type="AlphaFoldDB" id="A0A1H1TH53"/>
<reference evidence="2" key="1">
    <citation type="submission" date="2016-10" db="EMBL/GenBank/DDBJ databases">
        <authorList>
            <person name="Varghese N."/>
            <person name="Submissions S."/>
        </authorList>
    </citation>
    <scope>NUCLEOTIDE SEQUENCE [LARGE SCALE GENOMIC DNA]</scope>
    <source>
        <strain evidence="2">KCTC 32247</strain>
    </source>
</reference>
<organism evidence="1 2">
    <name type="scientific">Pseudomonas oryzae</name>
    <dbReference type="NCBI Taxonomy" id="1392877"/>
    <lineage>
        <taxon>Bacteria</taxon>
        <taxon>Pseudomonadati</taxon>
        <taxon>Pseudomonadota</taxon>
        <taxon>Gammaproteobacteria</taxon>
        <taxon>Pseudomonadales</taxon>
        <taxon>Pseudomonadaceae</taxon>
        <taxon>Pseudomonas</taxon>
    </lineage>
</organism>
<dbReference type="Proteomes" id="UP000243359">
    <property type="component" value="Chromosome I"/>
</dbReference>
<sequence length="123" mass="13246">MSDNNICLTCGACCAHFRVSFYWGECRSAGGVVPDELVERISTHHVAMRGTTSKPVRCICLLGEVGRGVRCSAYAQRSSTCRSFTASWLEGERNPDCDAARVACGLPPLTPPLQPDLSPDRAA</sequence>
<proteinExistence type="predicted"/>
<dbReference type="OrthoDB" id="196483at2"/>
<evidence type="ECO:0000313" key="1">
    <source>
        <dbReference type="EMBL" id="SDS59514.1"/>
    </source>
</evidence>
<gene>
    <name evidence="1" type="ORF">SAMN05216221_2163</name>
</gene>